<dbReference type="RefSeq" id="WP_379871565.1">
    <property type="nucleotide sequence ID" value="NZ_JBHTBH010000006.1"/>
</dbReference>
<proteinExistence type="predicted"/>
<comment type="caution">
    <text evidence="1">The sequence shown here is derived from an EMBL/GenBank/DDBJ whole genome shotgun (WGS) entry which is preliminary data.</text>
</comment>
<gene>
    <name evidence="1" type="ORF">ACFQRF_14270</name>
</gene>
<sequence length="174" mass="19378">MTGSTPPLLFLDVDGPLIPFGATRHELPEGYPAYTAARVPRAAAANPLITRIDPALGPRLLALPCALVWATTWMSDANDCIAPWLGLPELPVVDWPDSADVDQADGLHWKTRPLLDWADGRPFAWIDDEITDRDRAWLAARHPGRAFPHRIDPRYGLTDQDLAALDRWLRRHPG</sequence>
<organism evidence="1 2">
    <name type="scientific">Marinactinospora rubrisoli</name>
    <dbReference type="NCBI Taxonomy" id="2715399"/>
    <lineage>
        <taxon>Bacteria</taxon>
        <taxon>Bacillati</taxon>
        <taxon>Actinomycetota</taxon>
        <taxon>Actinomycetes</taxon>
        <taxon>Streptosporangiales</taxon>
        <taxon>Nocardiopsidaceae</taxon>
        <taxon>Marinactinospora</taxon>
    </lineage>
</organism>
<name>A0ABW2KI44_9ACTN</name>
<accession>A0ABW2KI44</accession>
<dbReference type="Pfam" id="PF18143">
    <property type="entry name" value="HAD_SAK_2"/>
    <property type="match status" value="1"/>
</dbReference>
<protein>
    <submittedName>
        <fullName evidence="1">HAD domain-containing protein</fullName>
    </submittedName>
</protein>
<evidence type="ECO:0000313" key="1">
    <source>
        <dbReference type="EMBL" id="MFC7328911.1"/>
    </source>
</evidence>
<keyword evidence="2" id="KW-1185">Reference proteome</keyword>
<dbReference type="Proteomes" id="UP001596540">
    <property type="component" value="Unassembled WGS sequence"/>
</dbReference>
<evidence type="ECO:0000313" key="2">
    <source>
        <dbReference type="Proteomes" id="UP001596540"/>
    </source>
</evidence>
<dbReference type="EMBL" id="JBHTBH010000006">
    <property type="protein sequence ID" value="MFC7328911.1"/>
    <property type="molecule type" value="Genomic_DNA"/>
</dbReference>
<reference evidence="2" key="1">
    <citation type="journal article" date="2019" name="Int. J. Syst. Evol. Microbiol.">
        <title>The Global Catalogue of Microorganisms (GCM) 10K type strain sequencing project: providing services to taxonomists for standard genome sequencing and annotation.</title>
        <authorList>
            <consortium name="The Broad Institute Genomics Platform"/>
            <consortium name="The Broad Institute Genome Sequencing Center for Infectious Disease"/>
            <person name="Wu L."/>
            <person name="Ma J."/>
        </authorList>
    </citation>
    <scope>NUCLEOTIDE SEQUENCE [LARGE SCALE GENOMIC DNA]</scope>
    <source>
        <strain evidence="2">CGMCC 4.7382</strain>
    </source>
</reference>